<evidence type="ECO:0000313" key="3">
    <source>
        <dbReference type="EMBL" id="KTB42394.1"/>
    </source>
</evidence>
<evidence type="ECO:0000256" key="1">
    <source>
        <dbReference type="SAM" id="MobiDB-lite"/>
    </source>
</evidence>
<feature type="compositionally biased region" description="Acidic residues" evidence="1">
    <location>
        <begin position="332"/>
        <end position="354"/>
    </location>
</feature>
<dbReference type="InterPro" id="IPR058913">
    <property type="entry name" value="Integrase_dom_put"/>
</dbReference>
<sequence length="370" mass="41631">MSLELPELPSFTSSTPPNMQQGAGILARIYRHTNNALQSDAHDLFQIKFHGSTVINEAIPLMLAIEGVVEGHKDLLHWLTEVAELFGVLIKQLSEAEEMAKTGADTSNIHMVAPVTIVKSGKCGRPKKIPNPFLLRKAMDSSCRISKSELARTIKLSWESLLKYMKKFSIESRYSSITDKGLDNIAREVRGSQPETGHWYLAGHLSSAGIKVQKERIRQALICVDPIGQAIRNKETAEDHMYCVPRPNAMWHIDRHHKLIRWGFVIHGIIDGFCRTVVGLQASTNNRASTVLKDMRLFGMIQHGVYKDGPDEDSDDEYPPSDFEDESRGELEIETDGTFLESEESGWEDDEYEIEEAHSSRYNCKPVKAP</sequence>
<evidence type="ECO:0000259" key="2">
    <source>
        <dbReference type="Pfam" id="PF24764"/>
    </source>
</evidence>
<dbReference type="eggNOG" id="ENOG502SVPC">
    <property type="taxonomic scope" value="Eukaryota"/>
</dbReference>
<evidence type="ECO:0000313" key="4">
    <source>
        <dbReference type="Proteomes" id="UP000054988"/>
    </source>
</evidence>
<comment type="caution">
    <text evidence="3">The sequence shown here is derived from an EMBL/GenBank/DDBJ whole genome shotgun (WGS) entry which is preliminary data.</text>
</comment>
<dbReference type="PANTHER" id="PTHR46791:SF5">
    <property type="entry name" value="CLR5 DOMAIN-CONTAINING PROTEIN-RELATED"/>
    <property type="match status" value="1"/>
</dbReference>
<feature type="compositionally biased region" description="Acidic residues" evidence="1">
    <location>
        <begin position="310"/>
        <end position="325"/>
    </location>
</feature>
<dbReference type="Pfam" id="PF24764">
    <property type="entry name" value="rva_4"/>
    <property type="match status" value="1"/>
</dbReference>
<protein>
    <recommendedName>
        <fullName evidence="2">Integrase core domain-containing protein</fullName>
    </recommendedName>
</protein>
<feature type="domain" description="Integrase core" evidence="2">
    <location>
        <begin position="241"/>
        <end position="295"/>
    </location>
</feature>
<reference evidence="3 4" key="1">
    <citation type="submission" date="2015-12" db="EMBL/GenBank/DDBJ databases">
        <title>Draft genome sequence of Moniliophthora roreri, the causal agent of frosty pod rot of cacao.</title>
        <authorList>
            <person name="Aime M.C."/>
            <person name="Diaz-Valderrama J.R."/>
            <person name="Kijpornyongpan T."/>
            <person name="Phillips-Mora W."/>
        </authorList>
    </citation>
    <scope>NUCLEOTIDE SEQUENCE [LARGE SCALE GENOMIC DNA]</scope>
    <source>
        <strain evidence="3 4">MCA 2952</strain>
    </source>
</reference>
<accession>A0A0W0G1F3</accession>
<dbReference type="AlphaFoldDB" id="A0A0W0G1F3"/>
<organism evidence="3 4">
    <name type="scientific">Moniliophthora roreri</name>
    <name type="common">Frosty pod rot fungus</name>
    <name type="synonym">Monilia roreri</name>
    <dbReference type="NCBI Taxonomy" id="221103"/>
    <lineage>
        <taxon>Eukaryota</taxon>
        <taxon>Fungi</taxon>
        <taxon>Dikarya</taxon>
        <taxon>Basidiomycota</taxon>
        <taxon>Agaricomycotina</taxon>
        <taxon>Agaricomycetes</taxon>
        <taxon>Agaricomycetidae</taxon>
        <taxon>Agaricales</taxon>
        <taxon>Marasmiineae</taxon>
        <taxon>Marasmiaceae</taxon>
        <taxon>Moniliophthora</taxon>
    </lineage>
</organism>
<dbReference type="PANTHER" id="PTHR46791">
    <property type="entry name" value="EXPRESSED PROTEIN"/>
    <property type="match status" value="1"/>
</dbReference>
<dbReference type="EMBL" id="LATX01001337">
    <property type="protein sequence ID" value="KTB42394.1"/>
    <property type="molecule type" value="Genomic_DNA"/>
</dbReference>
<name>A0A0W0G1F3_MONRR</name>
<proteinExistence type="predicted"/>
<dbReference type="Proteomes" id="UP000054988">
    <property type="component" value="Unassembled WGS sequence"/>
</dbReference>
<gene>
    <name evidence="3" type="ORF">WG66_5029</name>
</gene>
<feature type="region of interest" description="Disordered" evidence="1">
    <location>
        <begin position="305"/>
        <end position="370"/>
    </location>
</feature>